<evidence type="ECO:0000313" key="2">
    <source>
        <dbReference type="Proteomes" id="UP001454036"/>
    </source>
</evidence>
<comment type="caution">
    <text evidence="1">The sequence shown here is derived from an EMBL/GenBank/DDBJ whole genome shotgun (WGS) entry which is preliminary data.</text>
</comment>
<proteinExistence type="predicted"/>
<reference evidence="1 2" key="1">
    <citation type="submission" date="2024-01" db="EMBL/GenBank/DDBJ databases">
        <title>The complete chloroplast genome sequence of Lithospermum erythrorhizon: insights into the phylogenetic relationship among Boraginaceae species and the maternal lineages of purple gromwells.</title>
        <authorList>
            <person name="Okada T."/>
            <person name="Watanabe K."/>
        </authorList>
    </citation>
    <scope>NUCLEOTIDE SEQUENCE [LARGE SCALE GENOMIC DNA]</scope>
</reference>
<gene>
    <name evidence="1" type="ORF">LIER_22342</name>
</gene>
<organism evidence="1 2">
    <name type="scientific">Lithospermum erythrorhizon</name>
    <name type="common">Purple gromwell</name>
    <name type="synonym">Lithospermum officinale var. erythrorhizon</name>
    <dbReference type="NCBI Taxonomy" id="34254"/>
    <lineage>
        <taxon>Eukaryota</taxon>
        <taxon>Viridiplantae</taxon>
        <taxon>Streptophyta</taxon>
        <taxon>Embryophyta</taxon>
        <taxon>Tracheophyta</taxon>
        <taxon>Spermatophyta</taxon>
        <taxon>Magnoliopsida</taxon>
        <taxon>eudicotyledons</taxon>
        <taxon>Gunneridae</taxon>
        <taxon>Pentapetalae</taxon>
        <taxon>asterids</taxon>
        <taxon>lamiids</taxon>
        <taxon>Boraginales</taxon>
        <taxon>Boraginaceae</taxon>
        <taxon>Boraginoideae</taxon>
        <taxon>Lithospermeae</taxon>
        <taxon>Lithospermum</taxon>
    </lineage>
</organism>
<accession>A0AAV3QZA3</accession>
<keyword evidence="2" id="KW-1185">Reference proteome</keyword>
<dbReference type="EMBL" id="BAABME010006078">
    <property type="protein sequence ID" value="GAA0167397.1"/>
    <property type="molecule type" value="Genomic_DNA"/>
</dbReference>
<name>A0AAV3QZA3_LITER</name>
<dbReference type="AlphaFoldDB" id="A0AAV3QZA3"/>
<dbReference type="Proteomes" id="UP001454036">
    <property type="component" value="Unassembled WGS sequence"/>
</dbReference>
<sequence>MYQGELYKKSVEVEVGLPSYWQRGFDEVENNQRMKEELNFTDELRDKVLFKMVQYKNLMVHSYNRRVVGPATYELSPVNGKPISHTWHATKLCKYYI</sequence>
<evidence type="ECO:0000313" key="1">
    <source>
        <dbReference type="EMBL" id="GAA0167397.1"/>
    </source>
</evidence>
<protein>
    <submittedName>
        <fullName evidence="1">Uncharacterized protein</fullName>
    </submittedName>
</protein>